<dbReference type="PANTHER" id="PTHR30466">
    <property type="entry name" value="FLAVIN REDUCTASE"/>
    <property type="match status" value="1"/>
</dbReference>
<dbReference type="OrthoDB" id="9792858at2"/>
<protein>
    <submittedName>
        <fullName evidence="4">Flavin reductase</fullName>
    </submittedName>
</protein>
<gene>
    <name evidence="4" type="ORF">AU255_08825</name>
</gene>
<name>A0A1V8M8V8_9GAMM</name>
<dbReference type="InterPro" id="IPR002563">
    <property type="entry name" value="Flavin_Rdtase-like_dom"/>
</dbReference>
<evidence type="ECO:0000259" key="3">
    <source>
        <dbReference type="SMART" id="SM00903"/>
    </source>
</evidence>
<dbReference type="GO" id="GO:0010181">
    <property type="term" value="F:FMN binding"/>
    <property type="evidence" value="ECO:0007669"/>
    <property type="project" value="InterPro"/>
</dbReference>
<comment type="similarity">
    <text evidence="1">Belongs to the non-flavoprotein flavin reductase family.</text>
</comment>
<dbReference type="PANTHER" id="PTHR30466:SF11">
    <property type="entry name" value="FLAVIN-DEPENDENT MONOOXYGENASE, REDUCTASE SUBUNIT HSAB"/>
    <property type="match status" value="1"/>
</dbReference>
<keyword evidence="5" id="KW-1185">Reference proteome</keyword>
<dbReference type="RefSeq" id="WP_080522552.1">
    <property type="nucleotide sequence ID" value="NZ_LPUF01000001.1"/>
</dbReference>
<dbReference type="Proteomes" id="UP000191980">
    <property type="component" value="Unassembled WGS sequence"/>
</dbReference>
<comment type="caution">
    <text evidence="4">The sequence shown here is derived from an EMBL/GenBank/DDBJ whole genome shotgun (WGS) entry which is preliminary data.</text>
</comment>
<evidence type="ECO:0000256" key="2">
    <source>
        <dbReference type="ARBA" id="ARBA00023002"/>
    </source>
</evidence>
<proteinExistence type="inferred from homology"/>
<accession>A0A1V8M8V8</accession>
<feature type="domain" description="Flavin reductase like" evidence="3">
    <location>
        <begin position="12"/>
        <end position="156"/>
    </location>
</feature>
<evidence type="ECO:0000256" key="1">
    <source>
        <dbReference type="ARBA" id="ARBA00008898"/>
    </source>
</evidence>
<evidence type="ECO:0000313" key="4">
    <source>
        <dbReference type="EMBL" id="OQK17946.1"/>
    </source>
</evidence>
<sequence>MAIDNQEFKNTLKLWASGVSVVTTFSEAGALGMTATSFASVSMDPPQILVCLHEVTDTGSAILENKKFAVNILTSAQEQISNQFAGGMSMDERFKNVIWHKGKLGLPVFDESLATLECTVVQQFKAGTHWIVVGEIQSNQCNTGEPLLYFNSAYQRVAS</sequence>
<dbReference type="Gene3D" id="2.30.110.10">
    <property type="entry name" value="Electron Transport, Fmn-binding Protein, Chain A"/>
    <property type="match status" value="1"/>
</dbReference>
<dbReference type="AlphaFoldDB" id="A0A1V8M8V8"/>
<dbReference type="InterPro" id="IPR012349">
    <property type="entry name" value="Split_barrel_FMN-bd"/>
</dbReference>
<dbReference type="InterPro" id="IPR050268">
    <property type="entry name" value="NADH-dep_flavin_reductase"/>
</dbReference>
<keyword evidence="2" id="KW-0560">Oxidoreductase</keyword>
<dbReference type="SUPFAM" id="SSF50475">
    <property type="entry name" value="FMN-binding split barrel"/>
    <property type="match status" value="1"/>
</dbReference>
<dbReference type="Pfam" id="PF01613">
    <property type="entry name" value="Flavin_Reduct"/>
    <property type="match status" value="1"/>
</dbReference>
<dbReference type="SMART" id="SM00903">
    <property type="entry name" value="Flavin_Reduct"/>
    <property type="match status" value="1"/>
</dbReference>
<dbReference type="EMBL" id="LPUF01000001">
    <property type="protein sequence ID" value="OQK17946.1"/>
    <property type="molecule type" value="Genomic_DNA"/>
</dbReference>
<organism evidence="4 5">
    <name type="scientific">Methyloprofundus sedimenti</name>
    <dbReference type="NCBI Taxonomy" id="1420851"/>
    <lineage>
        <taxon>Bacteria</taxon>
        <taxon>Pseudomonadati</taxon>
        <taxon>Pseudomonadota</taxon>
        <taxon>Gammaproteobacteria</taxon>
        <taxon>Methylococcales</taxon>
        <taxon>Methylococcaceae</taxon>
        <taxon>Methyloprofundus</taxon>
    </lineage>
</organism>
<dbReference type="STRING" id="1420851.AU255_08825"/>
<evidence type="ECO:0000313" key="5">
    <source>
        <dbReference type="Proteomes" id="UP000191980"/>
    </source>
</evidence>
<dbReference type="GO" id="GO:0042602">
    <property type="term" value="F:riboflavin reductase (NADPH) activity"/>
    <property type="evidence" value="ECO:0007669"/>
    <property type="project" value="TreeGrafter"/>
</dbReference>
<reference evidence="4 5" key="1">
    <citation type="submission" date="2015-12" db="EMBL/GenBank/DDBJ databases">
        <authorList>
            <person name="Shamseldin A."/>
            <person name="Moawad H."/>
            <person name="Abd El-Rahim W.M."/>
            <person name="Sadowsky M.J."/>
        </authorList>
    </citation>
    <scope>NUCLEOTIDE SEQUENCE [LARGE SCALE GENOMIC DNA]</scope>
    <source>
        <strain evidence="4 5">WF1</strain>
    </source>
</reference>